<protein>
    <submittedName>
        <fullName evidence="4">SH3 domain-containing protein</fullName>
    </submittedName>
</protein>
<sequence length="226" mass="24782">MKFRAFITSTGLALAATLFAVQAEAQSVNAYATTSVNLRAGPSTSYPVVTVVPAGAAIANNGCLADYSWCDVSYASYRGWLAARYMKVTYQGQRQVLTPGIAFATGIAITAFSQSYWNNYYRGYPWYGTWNRYPPPPPPRPYLPPPGWRAPPGWGGPPPGWRAPPGYRPGWGAPPPRRPPPHAAPPPPHRPPPGVRPPYYGPGPVRPGPAMRPGERHFGERRFDRR</sequence>
<gene>
    <name evidence="4" type="ORF">JET14_12620</name>
</gene>
<dbReference type="InterPro" id="IPR003646">
    <property type="entry name" value="SH3-like_bac-type"/>
</dbReference>
<dbReference type="PROSITE" id="PS51781">
    <property type="entry name" value="SH3B"/>
    <property type="match status" value="1"/>
</dbReference>
<dbReference type="AlphaFoldDB" id="A0A7T7KK41"/>
<evidence type="ECO:0000313" key="4">
    <source>
        <dbReference type="EMBL" id="QQM29178.1"/>
    </source>
</evidence>
<feature type="signal peptide" evidence="2">
    <location>
        <begin position="1"/>
        <end position="25"/>
    </location>
</feature>
<accession>A0A7T7KK41</accession>
<dbReference type="RefSeq" id="WP_200333956.1">
    <property type="nucleotide sequence ID" value="NZ_CP066786.1"/>
</dbReference>
<feature type="domain" description="SH3b" evidence="3">
    <location>
        <begin position="23"/>
        <end position="90"/>
    </location>
</feature>
<dbReference type="Pfam" id="PF08239">
    <property type="entry name" value="SH3_3"/>
    <property type="match status" value="1"/>
</dbReference>
<evidence type="ECO:0000313" key="5">
    <source>
        <dbReference type="Proteomes" id="UP000596083"/>
    </source>
</evidence>
<dbReference type="Gene3D" id="2.30.30.40">
    <property type="entry name" value="SH3 Domains"/>
    <property type="match status" value="1"/>
</dbReference>
<reference evidence="4 5" key="1">
    <citation type="submission" date="2020-12" db="EMBL/GenBank/DDBJ databases">
        <authorList>
            <person name="Zheng R.K."/>
            <person name="Sun C.M."/>
        </authorList>
    </citation>
    <scope>NUCLEOTIDE SEQUENCE [LARGE SCALE GENOMIC DNA]</scope>
    <source>
        <strain evidence="4 5">ZRK001</strain>
    </source>
</reference>
<feature type="compositionally biased region" description="Basic and acidic residues" evidence="1">
    <location>
        <begin position="213"/>
        <end position="226"/>
    </location>
</feature>
<evidence type="ECO:0000256" key="1">
    <source>
        <dbReference type="SAM" id="MobiDB-lite"/>
    </source>
</evidence>
<dbReference type="SMART" id="SM00287">
    <property type="entry name" value="SH3b"/>
    <property type="match status" value="1"/>
</dbReference>
<organism evidence="4 5">
    <name type="scientific">Martelella lutilitoris</name>
    <dbReference type="NCBI Taxonomy" id="2583532"/>
    <lineage>
        <taxon>Bacteria</taxon>
        <taxon>Pseudomonadati</taxon>
        <taxon>Pseudomonadota</taxon>
        <taxon>Alphaproteobacteria</taxon>
        <taxon>Hyphomicrobiales</taxon>
        <taxon>Aurantimonadaceae</taxon>
        <taxon>Martelella</taxon>
    </lineage>
</organism>
<evidence type="ECO:0000259" key="3">
    <source>
        <dbReference type="PROSITE" id="PS51781"/>
    </source>
</evidence>
<feature type="region of interest" description="Disordered" evidence="1">
    <location>
        <begin position="159"/>
        <end position="226"/>
    </location>
</feature>
<evidence type="ECO:0000256" key="2">
    <source>
        <dbReference type="SAM" id="SignalP"/>
    </source>
</evidence>
<dbReference type="EMBL" id="CP066786">
    <property type="protein sequence ID" value="QQM29178.1"/>
    <property type="molecule type" value="Genomic_DNA"/>
</dbReference>
<feature type="chain" id="PRO_5032501313" evidence="2">
    <location>
        <begin position="26"/>
        <end position="226"/>
    </location>
</feature>
<dbReference type="Proteomes" id="UP000596083">
    <property type="component" value="Chromosome"/>
</dbReference>
<dbReference type="KEGG" id="mlut:JET14_12620"/>
<name>A0A7T7KK41_9HYPH</name>
<feature type="compositionally biased region" description="Pro residues" evidence="1">
    <location>
        <begin position="172"/>
        <end position="207"/>
    </location>
</feature>
<keyword evidence="2" id="KW-0732">Signal</keyword>
<proteinExistence type="predicted"/>